<proteinExistence type="predicted"/>
<sequence>MQTCQTCGTTGADVETMLDPFTTALYPEDDDHEQMTLCPLCARDRYEDS</sequence>
<gene>
    <name evidence="1" type="ORF">G6W56_16090</name>
</gene>
<accession>A0ACC7Y1Z8</accession>
<organism evidence="1 2">
    <name type="scientific">Streptomyces fungicidicus</name>
    <dbReference type="NCBI Taxonomy" id="68203"/>
    <lineage>
        <taxon>Bacteria</taxon>
        <taxon>Bacillati</taxon>
        <taxon>Actinomycetota</taxon>
        <taxon>Actinomycetes</taxon>
        <taxon>Kitasatosporales</taxon>
        <taxon>Streptomycetaceae</taxon>
        <taxon>Streptomyces</taxon>
    </lineage>
</organism>
<evidence type="ECO:0000313" key="2">
    <source>
        <dbReference type="Proteomes" id="UP000556843"/>
    </source>
</evidence>
<protein>
    <submittedName>
        <fullName evidence="1">Uncharacterized protein</fullName>
    </submittedName>
</protein>
<keyword evidence="2" id="KW-1185">Reference proteome</keyword>
<evidence type="ECO:0000313" key="1">
    <source>
        <dbReference type="EMBL" id="NUV75653.1"/>
    </source>
</evidence>
<comment type="caution">
    <text evidence="1">The sequence shown here is derived from an EMBL/GenBank/DDBJ whole genome shotgun (WGS) entry which is preliminary data.</text>
</comment>
<dbReference type="Proteomes" id="UP000556843">
    <property type="component" value="Unassembled WGS sequence"/>
</dbReference>
<name>A0ACC7Y1Z8_9ACTN</name>
<reference evidence="1" key="1">
    <citation type="submission" date="2020-03" db="EMBL/GenBank/DDBJ databases">
        <title>Complete genome sequence of sixteen Streptomyces strains facilitates identification of candidate genes involved in plant growth-promotion in grain legumes and cereals.</title>
        <authorList>
            <person name="Gopalakrishnan S."/>
            <person name="Thakur V."/>
            <person name="Saxena R."/>
            <person name="Vadlamudi S."/>
            <person name="Purohit S."/>
            <person name="Kumar V."/>
            <person name="Rathore A."/>
            <person name="Chitikineni A."/>
            <person name="Varshney R.K."/>
        </authorList>
    </citation>
    <scope>NUCLEOTIDE SEQUENCE</scope>
    <source>
        <strain evidence="1">CAI-93</strain>
    </source>
</reference>
<dbReference type="EMBL" id="JAANNW010000013">
    <property type="protein sequence ID" value="NUV75653.1"/>
    <property type="molecule type" value="Genomic_DNA"/>
</dbReference>